<feature type="region of interest" description="Disordered" evidence="3">
    <location>
        <begin position="971"/>
        <end position="1075"/>
    </location>
</feature>
<evidence type="ECO:0000256" key="2">
    <source>
        <dbReference type="ARBA" id="ARBA00022737"/>
    </source>
</evidence>
<feature type="compositionally biased region" description="Polar residues" evidence="3">
    <location>
        <begin position="560"/>
        <end position="578"/>
    </location>
</feature>
<organism evidence="4 5">
    <name type="scientific">Elsinoe ampelina</name>
    <dbReference type="NCBI Taxonomy" id="302913"/>
    <lineage>
        <taxon>Eukaryota</taxon>
        <taxon>Fungi</taxon>
        <taxon>Dikarya</taxon>
        <taxon>Ascomycota</taxon>
        <taxon>Pezizomycotina</taxon>
        <taxon>Dothideomycetes</taxon>
        <taxon>Dothideomycetidae</taxon>
        <taxon>Myriangiales</taxon>
        <taxon>Elsinoaceae</taxon>
        <taxon>Elsinoe</taxon>
    </lineage>
</organism>
<feature type="compositionally biased region" description="Polar residues" evidence="3">
    <location>
        <begin position="60"/>
        <end position="70"/>
    </location>
</feature>
<dbReference type="PROSITE" id="PS51450">
    <property type="entry name" value="LRR"/>
    <property type="match status" value="5"/>
</dbReference>
<feature type="region of interest" description="Disordered" evidence="3">
    <location>
        <begin position="499"/>
        <end position="599"/>
    </location>
</feature>
<dbReference type="GO" id="GO:0035591">
    <property type="term" value="F:signaling adaptor activity"/>
    <property type="evidence" value="ECO:0007669"/>
    <property type="project" value="TreeGrafter"/>
</dbReference>
<dbReference type="SMART" id="SM00369">
    <property type="entry name" value="LRR_TYP"/>
    <property type="match status" value="5"/>
</dbReference>
<feature type="compositionally biased region" description="Low complexity" evidence="3">
    <location>
        <begin position="975"/>
        <end position="987"/>
    </location>
</feature>
<dbReference type="GO" id="GO:1902412">
    <property type="term" value="P:regulation of mitotic cytokinesis"/>
    <property type="evidence" value="ECO:0007669"/>
    <property type="project" value="TreeGrafter"/>
</dbReference>
<dbReference type="OrthoDB" id="7451790at2759"/>
<feature type="region of interest" description="Disordered" evidence="3">
    <location>
        <begin position="28"/>
        <end position="70"/>
    </location>
</feature>
<evidence type="ECO:0000313" key="5">
    <source>
        <dbReference type="Proteomes" id="UP000799538"/>
    </source>
</evidence>
<feature type="region of interest" description="Disordered" evidence="3">
    <location>
        <begin position="846"/>
        <end position="898"/>
    </location>
</feature>
<keyword evidence="2" id="KW-0677">Repeat</keyword>
<feature type="compositionally biased region" description="Acidic residues" evidence="3">
    <location>
        <begin position="757"/>
        <end position="774"/>
    </location>
</feature>
<feature type="region of interest" description="Disordered" evidence="3">
    <location>
        <begin position="375"/>
        <end position="412"/>
    </location>
</feature>
<dbReference type="InterPro" id="IPR032675">
    <property type="entry name" value="LRR_dom_sf"/>
</dbReference>
<feature type="region of interest" description="Disordered" evidence="3">
    <location>
        <begin position="749"/>
        <end position="805"/>
    </location>
</feature>
<dbReference type="SMART" id="SM00364">
    <property type="entry name" value="LRR_BAC"/>
    <property type="match status" value="6"/>
</dbReference>
<dbReference type="InterPro" id="IPR052574">
    <property type="entry name" value="CDIRP"/>
</dbReference>
<keyword evidence="5" id="KW-1185">Reference proteome</keyword>
<dbReference type="PANTHER" id="PTHR47566">
    <property type="match status" value="1"/>
</dbReference>
<feature type="compositionally biased region" description="Low complexity" evidence="3">
    <location>
        <begin position="176"/>
        <end position="185"/>
    </location>
</feature>
<dbReference type="Gene3D" id="3.80.10.10">
    <property type="entry name" value="Ribonuclease Inhibitor"/>
    <property type="match status" value="2"/>
</dbReference>
<gene>
    <name evidence="4" type="ORF">BDZ85DRAFT_230803</name>
</gene>
<feature type="compositionally biased region" description="Low complexity" evidence="3">
    <location>
        <begin position="30"/>
        <end position="39"/>
    </location>
</feature>
<feature type="region of interest" description="Disordered" evidence="3">
    <location>
        <begin position="130"/>
        <end position="201"/>
    </location>
</feature>
<feature type="compositionally biased region" description="Polar residues" evidence="3">
    <location>
        <begin position="1010"/>
        <end position="1019"/>
    </location>
</feature>
<sequence>MPGASQPWLADLPDEWIPQQAVACKIPRRSGSISSVASSKPRTQNDNTSANSVRKGLSQLGDNAQNARTASVTFRDCDKTGTVNSVDSVVRYDTVERQSSPNKNGAPLTWRKRLVDGDLGYGDQTDLFGPSALENIFSPTKPPSSATKTPSRLQRCQAPPSSPPSLPPSMFKKQDSSFSFPSLSDPSEELMAEDDQQREGTPIPAEDLEHQTLENANMNDISFRSDRITAVDRKISGQTDAGDETFSPVIMGKHIMDGQVIYKPADAESIQAFHNSSVATSRTEVPSNPITAIYQEEHSNDNLEESIPLIESSLVPDNVIENTPPMTRLGSFVNTKRGGLSNYGSFKTRPLSPSASTNQQPSMVMQTIESRDFASEAMPGEENSYAEPQTPKRDAVSTVPDLPTPKSTKSPLKLFGAYDTFTNGKLLRRLSQLEGTGEAAQTQSIRSAKHQHKSSQDLSNASLRIPGEAESNARSKLSNFGEHELDEYDFEANISFPSVGSQEAREQSPEGSPEVTSEGSPEPDALPPGARSPFMFHLEESEATQETFGVKRKLSDRSTAKSGRSQAPTGMNGTTRRNSANDEGKRLRDSPVKAPTPKRQRTLHALDLEMEGLQLNHQNQDQSRLEENPIPSIEIYGDSPDASLHVVTQPRPRNPTPNQQRWSEADEEEVEPLTSSPQMQAIREKIAESSLPGSMKLVSQTKAVANDLATFTLNVARNSDAGERKRSITTQDFLDEAMHIMSLIRARGRPTSGLGSVEEDNEHSAVEQDDEPDATIERGSSVLRVSRPPSREGTAPGWRPRFLPQQDSRVASQLRKFQEKDDIDIIETTIQSLKLRGLMEEEEEYFELQDGSRAEIRITGPLQREEDVDDMPTGGSDQSAGFSTGRTQHSASSRKSDNVATLAPDAVAHLIPEQVAGMTFDRTLNRWVKEKQPKQQRSLEKLSHYAHSNLTSDDDPFGNIPDLTVDELHEMEQVKSSQSSKQATAKTNPDRGHARFSSQDDTTFARPHTGNDQQHSALKSSIMKGRSMLDSSQHQVETRATSWSTEHGPKQQHNEPLYEQSEISEPFELESTPSPRRYAHVPADLRAFSNETASKWEHESDVEELPPRQEPQGLNRKVSFHAQTFRQRRFGPDVDQSELSMVAELPDKRLVSVSFAVSRPIETHDQQLSLPQHGSPSMILSDLPDFTVAEIDQQPGPTEQVLSGTVARHGLEIEGDRYALAVQQLVKTLTDVKGDEPFWEDIKQLSLSKQGLDTLHGLEEFCTRLQQLDISGNAVSQLDGAPLAIRWLNASHNALSSLTAWNRLIHLQYLDISHNGITDLDGLGCLIHLRELKASHNQITSLDGLMDVEGLLKLDVSNNEIETVDFGPCHWDQLETLDLSSNRLRQCSRIERLTALKRLSIGDNKLSQLCLTADVSTPSTLRYLSAGSNELSTLDLTLLPSLRYLDLDDNAISSLPGLHALKSIDTISLRRQGNGDESLWRTVFSTAIHARSVHLSGNGLPSELEVHATQNTVAHLELASCGLLGLPKDFGLHFPNLSYLNLNFNALKDIRPLLNIQPLQYVHLAGNRLGRLRKCVETLAHLPTLVNVDVRDNPINLGFYPALGTADQEMQIVKAVALPQPKQGQSICMTEVQRAKEARYVLPDIADDKDSAHRKLMDGDTRIRKRVHEILIASSCHGLKVLDGVHMDRAVIMKRDQAWERLKELGILKPKHVT</sequence>
<evidence type="ECO:0000256" key="3">
    <source>
        <dbReference type="SAM" id="MobiDB-lite"/>
    </source>
</evidence>
<keyword evidence="1" id="KW-0433">Leucine-rich repeat</keyword>
<dbReference type="SMART" id="SM00365">
    <property type="entry name" value="LRR_SD22"/>
    <property type="match status" value="6"/>
</dbReference>
<feature type="compositionally biased region" description="Low complexity" evidence="3">
    <location>
        <begin position="778"/>
        <end position="788"/>
    </location>
</feature>
<accession>A0A6A6GMK7</accession>
<feature type="region of interest" description="Disordered" evidence="3">
    <location>
        <begin position="343"/>
        <end position="362"/>
    </location>
</feature>
<feature type="region of interest" description="Disordered" evidence="3">
    <location>
        <begin position="433"/>
        <end position="474"/>
    </location>
</feature>
<dbReference type="SUPFAM" id="SSF52058">
    <property type="entry name" value="L domain-like"/>
    <property type="match status" value="1"/>
</dbReference>
<feature type="region of interest" description="Disordered" evidence="3">
    <location>
        <begin position="1093"/>
        <end position="1112"/>
    </location>
</feature>
<feature type="compositionally biased region" description="Polar residues" evidence="3">
    <location>
        <begin position="875"/>
        <end position="893"/>
    </location>
</feature>
<feature type="compositionally biased region" description="Acidic residues" evidence="3">
    <location>
        <begin position="186"/>
        <end position="196"/>
    </location>
</feature>
<feature type="compositionally biased region" description="Polar residues" evidence="3">
    <location>
        <begin position="40"/>
        <end position="52"/>
    </location>
</feature>
<protein>
    <recommendedName>
        <fullName evidence="6">Septation initiation network scaffold protein cdc11</fullName>
    </recommendedName>
</protein>
<proteinExistence type="predicted"/>
<dbReference type="InterPro" id="IPR001611">
    <property type="entry name" value="Leu-rich_rpt"/>
</dbReference>
<evidence type="ECO:0008006" key="6">
    <source>
        <dbReference type="Google" id="ProtNLM"/>
    </source>
</evidence>
<evidence type="ECO:0000313" key="4">
    <source>
        <dbReference type="EMBL" id="KAF2226966.1"/>
    </source>
</evidence>
<dbReference type="InterPro" id="IPR003591">
    <property type="entry name" value="Leu-rich_rpt_typical-subtyp"/>
</dbReference>
<evidence type="ECO:0000256" key="1">
    <source>
        <dbReference type="ARBA" id="ARBA00022614"/>
    </source>
</evidence>
<dbReference type="EMBL" id="ML992502">
    <property type="protein sequence ID" value="KAF2226966.1"/>
    <property type="molecule type" value="Genomic_DNA"/>
</dbReference>
<dbReference type="PANTHER" id="PTHR47566:SF1">
    <property type="entry name" value="PROTEIN NUD1"/>
    <property type="match status" value="1"/>
</dbReference>
<dbReference type="GO" id="GO:0031028">
    <property type="term" value="P:septation initiation signaling"/>
    <property type="evidence" value="ECO:0007669"/>
    <property type="project" value="TreeGrafter"/>
</dbReference>
<dbReference type="GO" id="GO:0061499">
    <property type="term" value="C:outer plaque of mitotic spindle pole body"/>
    <property type="evidence" value="ECO:0007669"/>
    <property type="project" value="TreeGrafter"/>
</dbReference>
<feature type="compositionally biased region" description="Basic and acidic residues" evidence="3">
    <location>
        <begin position="579"/>
        <end position="591"/>
    </location>
</feature>
<feature type="region of interest" description="Disordered" evidence="3">
    <location>
        <begin position="643"/>
        <end position="678"/>
    </location>
</feature>
<dbReference type="Proteomes" id="UP000799538">
    <property type="component" value="Unassembled WGS sequence"/>
</dbReference>
<name>A0A6A6GMK7_9PEZI</name>
<feature type="compositionally biased region" description="Polar residues" evidence="3">
    <location>
        <begin position="1029"/>
        <end position="1045"/>
    </location>
</feature>
<feature type="compositionally biased region" description="Polar residues" evidence="3">
    <location>
        <begin position="351"/>
        <end position="362"/>
    </location>
</feature>
<feature type="compositionally biased region" description="Low complexity" evidence="3">
    <location>
        <begin position="648"/>
        <end position="661"/>
    </location>
</feature>
<reference evidence="5" key="1">
    <citation type="journal article" date="2020" name="Stud. Mycol.">
        <title>101 Dothideomycetes genomes: A test case for predicting lifestyles and emergence of pathogens.</title>
        <authorList>
            <person name="Haridas S."/>
            <person name="Albert R."/>
            <person name="Binder M."/>
            <person name="Bloem J."/>
            <person name="LaButti K."/>
            <person name="Salamov A."/>
            <person name="Andreopoulos B."/>
            <person name="Baker S."/>
            <person name="Barry K."/>
            <person name="Bills G."/>
            <person name="Bluhm B."/>
            <person name="Cannon C."/>
            <person name="Castanera R."/>
            <person name="Culley D."/>
            <person name="Daum C."/>
            <person name="Ezra D."/>
            <person name="Gonzalez J."/>
            <person name="Henrissat B."/>
            <person name="Kuo A."/>
            <person name="Liang C."/>
            <person name="Lipzen A."/>
            <person name="Lutzoni F."/>
            <person name="Magnuson J."/>
            <person name="Mondo S."/>
            <person name="Nolan M."/>
            <person name="Ohm R."/>
            <person name="Pangilinan J."/>
            <person name="Park H.-J."/>
            <person name="Ramirez L."/>
            <person name="Alfaro M."/>
            <person name="Sun H."/>
            <person name="Tritt A."/>
            <person name="Yoshinaga Y."/>
            <person name="Zwiers L.-H."/>
            <person name="Turgeon B."/>
            <person name="Goodwin S."/>
            <person name="Spatafora J."/>
            <person name="Crous P."/>
            <person name="Grigoriev I."/>
        </authorList>
    </citation>
    <scope>NUCLEOTIDE SEQUENCE [LARGE SCALE GENOMIC DNA]</scope>
    <source>
        <strain evidence="5">CECT 20119</strain>
    </source>
</reference>